<evidence type="ECO:0000256" key="2">
    <source>
        <dbReference type="ARBA" id="ARBA00029460"/>
    </source>
</evidence>
<keyword evidence="4" id="KW-0808">Transferase</keyword>
<dbReference type="InterPro" id="IPR036986">
    <property type="entry name" value="S4_RNA-bd_sf"/>
</dbReference>
<dbReference type="SMART" id="SM00363">
    <property type="entry name" value="S4"/>
    <property type="match status" value="1"/>
</dbReference>
<dbReference type="InterPro" id="IPR047048">
    <property type="entry name" value="TlyA"/>
</dbReference>
<dbReference type="CDD" id="cd02440">
    <property type="entry name" value="AdoMet_MTases"/>
    <property type="match status" value="1"/>
</dbReference>
<dbReference type="GO" id="GO:0003723">
    <property type="term" value="F:RNA binding"/>
    <property type="evidence" value="ECO:0007669"/>
    <property type="project" value="UniProtKB-KW"/>
</dbReference>
<feature type="domain" description="RNA-binding S4" evidence="3">
    <location>
        <begin position="4"/>
        <end position="69"/>
    </location>
</feature>
<accession>A0A0W8E8P6</accession>
<keyword evidence="1" id="KW-0694">RNA-binding</keyword>
<sequence length="268" mass="29398">MAKIRLDTLLYQEGFTDSRERAKAIIMAGEVTVNGKVIDKPGTNVNSDVIIHISSSSPRYVSRGGLKLEKAIQEFGINFSSAVVLDVGASTGGYTDCALQHGAAKVYAVDVGYGQLDWKLRNDVRVINMEKTNVRYMSREDLGEKVDFITVDVAFISTRLVFPVLKDLLKDNGIIISLIKPQFEAGKKQVGKKGVVKDPEIHRRVLDDCIKYAAGAGMVCTGVTYSPITGPSGNIEYFIKLEKNTIIDINLEETMNLVVDEAHRQLGG</sequence>
<dbReference type="PROSITE" id="PS50889">
    <property type="entry name" value="S4"/>
    <property type="match status" value="1"/>
</dbReference>
<dbReference type="SUPFAM" id="SSF53335">
    <property type="entry name" value="S-adenosyl-L-methionine-dependent methyltransferases"/>
    <property type="match status" value="1"/>
</dbReference>
<dbReference type="PANTHER" id="PTHR32319:SF0">
    <property type="entry name" value="BACTERIAL HEMOLYSIN-LIKE PROTEIN"/>
    <property type="match status" value="1"/>
</dbReference>
<dbReference type="CDD" id="cd00165">
    <property type="entry name" value="S4"/>
    <property type="match status" value="1"/>
</dbReference>
<evidence type="ECO:0000256" key="1">
    <source>
        <dbReference type="ARBA" id="ARBA00022884"/>
    </source>
</evidence>
<dbReference type="InterPro" id="IPR002877">
    <property type="entry name" value="RNA_MeTrfase_FtsJ_dom"/>
</dbReference>
<dbReference type="Gene3D" id="3.10.290.10">
    <property type="entry name" value="RNA-binding S4 domain"/>
    <property type="match status" value="1"/>
</dbReference>
<organism evidence="4">
    <name type="scientific">hydrocarbon metagenome</name>
    <dbReference type="NCBI Taxonomy" id="938273"/>
    <lineage>
        <taxon>unclassified sequences</taxon>
        <taxon>metagenomes</taxon>
        <taxon>ecological metagenomes</taxon>
    </lineage>
</organism>
<proteinExistence type="inferred from homology"/>
<evidence type="ECO:0000259" key="3">
    <source>
        <dbReference type="SMART" id="SM00363"/>
    </source>
</evidence>
<keyword evidence="4" id="KW-0489">Methyltransferase</keyword>
<dbReference type="Pfam" id="PF01479">
    <property type="entry name" value="S4"/>
    <property type="match status" value="1"/>
</dbReference>
<comment type="caution">
    <text evidence="4">The sequence shown here is derived from an EMBL/GenBank/DDBJ whole genome shotgun (WGS) entry which is preliminary data.</text>
</comment>
<name>A0A0W8E8P6_9ZZZZ</name>
<dbReference type="PIRSF" id="PIRSF005578">
    <property type="entry name" value="TlyA"/>
    <property type="match status" value="1"/>
</dbReference>
<protein>
    <submittedName>
        <fullName evidence="4">Rna binding methyltransferase ftsj like</fullName>
    </submittedName>
</protein>
<dbReference type="AlphaFoldDB" id="A0A0W8E8P6"/>
<dbReference type="EMBL" id="LNQE01001831">
    <property type="protein sequence ID" value="KUG05007.1"/>
    <property type="molecule type" value="Genomic_DNA"/>
</dbReference>
<dbReference type="Gene3D" id="3.40.50.150">
    <property type="entry name" value="Vaccinia Virus protein VP39"/>
    <property type="match status" value="1"/>
</dbReference>
<dbReference type="InterPro" id="IPR002942">
    <property type="entry name" value="S4_RNA-bd"/>
</dbReference>
<dbReference type="InterPro" id="IPR004538">
    <property type="entry name" value="Hemolysin_A/TlyA"/>
</dbReference>
<evidence type="ECO:0000313" key="4">
    <source>
        <dbReference type="EMBL" id="KUG05007.1"/>
    </source>
</evidence>
<dbReference type="NCBIfam" id="TIGR00478">
    <property type="entry name" value="tly"/>
    <property type="match status" value="1"/>
</dbReference>
<dbReference type="SUPFAM" id="SSF55174">
    <property type="entry name" value="Alpha-L RNA-binding motif"/>
    <property type="match status" value="1"/>
</dbReference>
<gene>
    <name evidence="4" type="ORF">ASZ90_017496</name>
</gene>
<dbReference type="PANTHER" id="PTHR32319">
    <property type="entry name" value="BACTERIAL HEMOLYSIN-LIKE PROTEIN"/>
    <property type="match status" value="1"/>
</dbReference>
<comment type="similarity">
    <text evidence="2">Belongs to the TlyA family.</text>
</comment>
<dbReference type="InterPro" id="IPR029063">
    <property type="entry name" value="SAM-dependent_MTases_sf"/>
</dbReference>
<reference evidence="4" key="1">
    <citation type="journal article" date="2015" name="Proc. Natl. Acad. Sci. U.S.A.">
        <title>Networks of energetic and metabolic interactions define dynamics in microbial communities.</title>
        <authorList>
            <person name="Embree M."/>
            <person name="Liu J.K."/>
            <person name="Al-Bassam M.M."/>
            <person name="Zengler K."/>
        </authorList>
    </citation>
    <scope>NUCLEOTIDE SEQUENCE</scope>
</reference>
<dbReference type="GO" id="GO:0032259">
    <property type="term" value="P:methylation"/>
    <property type="evidence" value="ECO:0007669"/>
    <property type="project" value="UniProtKB-KW"/>
</dbReference>
<dbReference type="Pfam" id="PF01728">
    <property type="entry name" value="FtsJ"/>
    <property type="match status" value="1"/>
</dbReference>
<dbReference type="GO" id="GO:0008168">
    <property type="term" value="F:methyltransferase activity"/>
    <property type="evidence" value="ECO:0007669"/>
    <property type="project" value="UniProtKB-KW"/>
</dbReference>